<organism evidence="1">
    <name type="scientific">Echinococcus granulosus</name>
    <name type="common">Hydatid tapeworm</name>
    <dbReference type="NCBI Taxonomy" id="6210"/>
    <lineage>
        <taxon>Eukaryota</taxon>
        <taxon>Metazoa</taxon>
        <taxon>Spiralia</taxon>
        <taxon>Lophotrochozoa</taxon>
        <taxon>Platyhelminthes</taxon>
        <taxon>Cestoda</taxon>
        <taxon>Eucestoda</taxon>
        <taxon>Cyclophyllidea</taxon>
        <taxon>Taeniidae</taxon>
        <taxon>Echinococcus</taxon>
        <taxon>Echinococcus granulosus group</taxon>
    </lineage>
</organism>
<proteinExistence type="predicted"/>
<reference evidence="3" key="3">
    <citation type="submission" date="2020-10" db="UniProtKB">
        <authorList>
            <consortium name="WormBaseParasite"/>
        </authorList>
    </citation>
    <scope>IDENTIFICATION</scope>
</reference>
<accession>A0A068WJQ6</accession>
<gene>
    <name evidence="1" type="ORF">EgrG_000220100</name>
</gene>
<dbReference type="Proteomes" id="UP000492820">
    <property type="component" value="Unassembled WGS sequence"/>
</dbReference>
<evidence type="ECO:0000313" key="2">
    <source>
        <dbReference type="Proteomes" id="UP000492820"/>
    </source>
</evidence>
<dbReference type="EMBL" id="LK028580">
    <property type="protein sequence ID" value="CDS20012.1"/>
    <property type="molecule type" value="Genomic_DNA"/>
</dbReference>
<evidence type="ECO:0000313" key="1">
    <source>
        <dbReference type="EMBL" id="CDS20012.1"/>
    </source>
</evidence>
<evidence type="ECO:0000313" key="3">
    <source>
        <dbReference type="WBParaSite" id="EgrG_000220100"/>
    </source>
</evidence>
<protein>
    <submittedName>
        <fullName evidence="3">Secreted protein</fullName>
    </submittedName>
</protein>
<sequence>MGAFGPASTGMQLRHLRGMLDSWMTFTRVAPMNMHLLITTSSVCVSQNIPTTSLLHSPSRTWPEISWQSAVTGITYAPASEFTLVAPAPTSFSSSKYNAFLAKWISIKAALY</sequence>
<name>A0A068WJQ6_ECHGR</name>
<dbReference type="WBParaSite" id="EgrG_000220100">
    <property type="protein sequence ID" value="EgrG_000220100"/>
    <property type="gene ID" value="EgrG_000220100"/>
</dbReference>
<reference evidence="1" key="2">
    <citation type="submission" date="2014-06" db="EMBL/GenBank/DDBJ databases">
        <authorList>
            <person name="Aslett M."/>
        </authorList>
    </citation>
    <scope>NUCLEOTIDE SEQUENCE</scope>
</reference>
<dbReference type="AlphaFoldDB" id="A0A068WJQ6"/>
<reference evidence="1 2" key="1">
    <citation type="journal article" date="2013" name="Nature">
        <title>The genomes of four tapeworm species reveal adaptations to parasitism.</title>
        <authorList>
            <person name="Tsai I.J."/>
            <person name="Zarowiecki M."/>
            <person name="Holroyd N."/>
            <person name="Garciarrubio A."/>
            <person name="Sanchez-Flores A."/>
            <person name="Brooks K.L."/>
            <person name="Tracey A."/>
            <person name="Bobes R.J."/>
            <person name="Fragoso G."/>
            <person name="Sciutto E."/>
            <person name="Aslett M."/>
            <person name="Beasley H."/>
            <person name="Bennett H.M."/>
            <person name="Cai J."/>
            <person name="Camicia F."/>
            <person name="Clark R."/>
            <person name="Cucher M."/>
            <person name="De Silva N."/>
            <person name="Day T.A."/>
            <person name="Deplazes P."/>
            <person name="Estrada K."/>
            <person name="Fernandez C."/>
            <person name="Holland P.W."/>
            <person name="Hou J."/>
            <person name="Hu S."/>
            <person name="Huckvale T."/>
            <person name="Hung S.S."/>
            <person name="Kamenetzky L."/>
            <person name="Keane J.A."/>
            <person name="Kiss F."/>
            <person name="Koziol U."/>
            <person name="Lambert O."/>
            <person name="Liu K."/>
            <person name="Luo X."/>
            <person name="Luo Y."/>
            <person name="Macchiaroli N."/>
            <person name="Nichol S."/>
            <person name="Paps J."/>
            <person name="Parkinson J."/>
            <person name="Pouchkina-Stantcheva N."/>
            <person name="Riddiford N."/>
            <person name="Rosenzvit M."/>
            <person name="Salinas G."/>
            <person name="Wasmuth J.D."/>
            <person name="Zamanian M."/>
            <person name="Zheng Y."/>
            <person name="Cai X."/>
            <person name="Soberon X."/>
            <person name="Olson P.D."/>
            <person name="Laclette J.P."/>
            <person name="Brehm K."/>
            <person name="Berriman M."/>
            <person name="Garciarrubio A."/>
            <person name="Bobes R.J."/>
            <person name="Fragoso G."/>
            <person name="Sanchez-Flores A."/>
            <person name="Estrada K."/>
            <person name="Cevallos M.A."/>
            <person name="Morett E."/>
            <person name="Gonzalez V."/>
            <person name="Portillo T."/>
            <person name="Ochoa-Leyva A."/>
            <person name="Jose M.V."/>
            <person name="Sciutto E."/>
            <person name="Landa A."/>
            <person name="Jimenez L."/>
            <person name="Valdes V."/>
            <person name="Carrero J.C."/>
            <person name="Larralde C."/>
            <person name="Morales-Montor J."/>
            <person name="Limon-Lason J."/>
            <person name="Soberon X."/>
            <person name="Laclette J.P."/>
        </authorList>
    </citation>
    <scope>NUCLEOTIDE SEQUENCE [LARGE SCALE GENOMIC DNA]</scope>
</reference>